<organism evidence="5 6">
    <name type="scientific">Exidia glandulosa HHB12029</name>
    <dbReference type="NCBI Taxonomy" id="1314781"/>
    <lineage>
        <taxon>Eukaryota</taxon>
        <taxon>Fungi</taxon>
        <taxon>Dikarya</taxon>
        <taxon>Basidiomycota</taxon>
        <taxon>Agaricomycotina</taxon>
        <taxon>Agaricomycetes</taxon>
        <taxon>Auriculariales</taxon>
        <taxon>Exidiaceae</taxon>
        <taxon>Exidia</taxon>
    </lineage>
</organism>
<dbReference type="PANTHER" id="PTHR12940:SF0">
    <property type="entry name" value="SPLICING FACTOR ESS-2 HOMOLOG"/>
    <property type="match status" value="1"/>
</dbReference>
<keyword evidence="3" id="KW-0539">Nucleus</keyword>
<protein>
    <recommendedName>
        <fullName evidence="7">Nuclear protein DGCR14</fullName>
    </recommendedName>
</protein>
<evidence type="ECO:0000313" key="5">
    <source>
        <dbReference type="EMBL" id="KZV84500.1"/>
    </source>
</evidence>
<gene>
    <name evidence="5" type="ORF">EXIGLDRAFT_741897</name>
</gene>
<evidence type="ECO:0000256" key="3">
    <source>
        <dbReference type="ARBA" id="ARBA00023242"/>
    </source>
</evidence>
<feature type="region of interest" description="Disordered" evidence="4">
    <location>
        <begin position="418"/>
        <end position="456"/>
    </location>
</feature>
<evidence type="ECO:0000256" key="4">
    <source>
        <dbReference type="SAM" id="MobiDB-lite"/>
    </source>
</evidence>
<reference evidence="5 6" key="1">
    <citation type="journal article" date="2016" name="Mol. Biol. Evol.">
        <title>Comparative Genomics of Early-Diverging Mushroom-Forming Fungi Provides Insights into the Origins of Lignocellulose Decay Capabilities.</title>
        <authorList>
            <person name="Nagy L.G."/>
            <person name="Riley R."/>
            <person name="Tritt A."/>
            <person name="Adam C."/>
            <person name="Daum C."/>
            <person name="Floudas D."/>
            <person name="Sun H."/>
            <person name="Yadav J.S."/>
            <person name="Pangilinan J."/>
            <person name="Larsson K.H."/>
            <person name="Matsuura K."/>
            <person name="Barry K."/>
            <person name="Labutti K."/>
            <person name="Kuo R."/>
            <person name="Ohm R.A."/>
            <person name="Bhattacharya S.S."/>
            <person name="Shirouzu T."/>
            <person name="Yoshinaga Y."/>
            <person name="Martin F.M."/>
            <person name="Grigoriev I.V."/>
            <person name="Hibbett D.S."/>
        </authorList>
    </citation>
    <scope>NUCLEOTIDE SEQUENCE [LARGE SCALE GENOMIC DNA]</scope>
    <source>
        <strain evidence="5 6">HHB12029</strain>
    </source>
</reference>
<dbReference type="PANTHER" id="PTHR12940">
    <property type="entry name" value="ES-2 PROTEIN - RELATED"/>
    <property type="match status" value="1"/>
</dbReference>
<comment type="similarity">
    <text evidence="2">Belongs to the ESS2 family.</text>
</comment>
<evidence type="ECO:0008006" key="7">
    <source>
        <dbReference type="Google" id="ProtNLM"/>
    </source>
</evidence>
<sequence length="456" mass="50190">MSESTPRPGLSLNRQHVLDEDEYTEALSHIIARDFFPSLVHLESTNEYLDAVQSNDPARINQSVRRLAELHASTPLLTPGRTPYATPRHLDGQPAQKKPRLNKDLSLDDFQARYTSEDNSSFTQILDEENKQRQEIYKWAWNAERRANEVKALAIEGAECLLIEGPKPLAITQGEGEATSVETESKALVPAKRPAEDEQPVDVMAKKKDTRSATVDGWSFKNRNGLMFPPDADTSPFALNPLESDPKEIKHNNTRLPEQSESTEEVDEPPSPTQSRLAAAIAGTPYRPSTDGPSVRGFGYVEPVPTITANELDTKQVKQLMTWGTLDATPRVLSGGAVEEPGTPFHLKAPSSREALGHRLGDKAVKSLRAKAAIWNGTPVMARTSGSSGRASMPPPRTPREGAGLLTPAAKRLLERTAGIRRAEAMNKSAGWEGKKERDIARVRWTPSPSPRRRDA</sequence>
<dbReference type="FunCoup" id="A0A165DGS9">
    <property type="interactions" value="107"/>
</dbReference>
<dbReference type="OrthoDB" id="19679at2759"/>
<dbReference type="Proteomes" id="UP000077266">
    <property type="component" value="Unassembled WGS sequence"/>
</dbReference>
<feature type="region of interest" description="Disordered" evidence="4">
    <location>
        <begin position="227"/>
        <end position="275"/>
    </location>
</feature>
<comment type="subcellular location">
    <subcellularLocation>
        <location evidence="1">Nucleus</location>
    </subcellularLocation>
</comment>
<accession>A0A165DGS9</accession>
<feature type="compositionally biased region" description="Basic and acidic residues" evidence="4">
    <location>
        <begin position="433"/>
        <end position="442"/>
    </location>
</feature>
<keyword evidence="6" id="KW-1185">Reference proteome</keyword>
<dbReference type="Pfam" id="PF09751">
    <property type="entry name" value="Es2"/>
    <property type="match status" value="1"/>
</dbReference>
<dbReference type="STRING" id="1314781.A0A165DGS9"/>
<proteinExistence type="inferred from homology"/>
<evidence type="ECO:0000256" key="1">
    <source>
        <dbReference type="ARBA" id="ARBA00004123"/>
    </source>
</evidence>
<dbReference type="GO" id="GO:0071013">
    <property type="term" value="C:catalytic step 2 spliceosome"/>
    <property type="evidence" value="ECO:0007669"/>
    <property type="project" value="TreeGrafter"/>
</dbReference>
<feature type="region of interest" description="Disordered" evidence="4">
    <location>
        <begin position="75"/>
        <end position="103"/>
    </location>
</feature>
<evidence type="ECO:0000256" key="2">
    <source>
        <dbReference type="ARBA" id="ARBA00009072"/>
    </source>
</evidence>
<dbReference type="InParanoid" id="A0A165DGS9"/>
<evidence type="ECO:0000313" key="6">
    <source>
        <dbReference type="Proteomes" id="UP000077266"/>
    </source>
</evidence>
<dbReference type="AlphaFoldDB" id="A0A165DGS9"/>
<dbReference type="EMBL" id="KV426221">
    <property type="protein sequence ID" value="KZV84500.1"/>
    <property type="molecule type" value="Genomic_DNA"/>
</dbReference>
<feature type="region of interest" description="Disordered" evidence="4">
    <location>
        <begin position="380"/>
        <end position="406"/>
    </location>
</feature>
<name>A0A165DGS9_EXIGL</name>
<dbReference type="InterPro" id="IPR019148">
    <property type="entry name" value="Nuclear_protein_DGCR14_ESS-2"/>
</dbReference>